<evidence type="ECO:0000256" key="3">
    <source>
        <dbReference type="ARBA" id="ARBA00023274"/>
    </source>
</evidence>
<dbReference type="EMBL" id="EU275727">
    <property type="protein sequence ID" value="ABX45219.1"/>
    <property type="molecule type" value="Genomic_DNA"/>
</dbReference>
<dbReference type="Pfam" id="PF00252">
    <property type="entry name" value="Ribosomal_L16"/>
    <property type="match status" value="1"/>
</dbReference>
<dbReference type="InterPro" id="IPR020798">
    <property type="entry name" value="Ribosomal_uL16_CS"/>
</dbReference>
<dbReference type="InterPro" id="IPR000114">
    <property type="entry name" value="Ribosomal_uL16_bact-type"/>
</dbReference>
<dbReference type="GeneID" id="6276301"/>
<dbReference type="GO" id="GO:0032543">
    <property type="term" value="P:mitochondrial translation"/>
    <property type="evidence" value="ECO:0007669"/>
    <property type="project" value="TreeGrafter"/>
</dbReference>
<evidence type="ECO:0000256" key="1">
    <source>
        <dbReference type="ARBA" id="ARBA00008931"/>
    </source>
</evidence>
<dbReference type="NCBIfam" id="TIGR01164">
    <property type="entry name" value="rplP_bact"/>
    <property type="match status" value="1"/>
</dbReference>
<keyword evidence="4" id="KW-0496">Mitochondrion</keyword>
<accession>B2XX97</accession>
<comment type="similarity">
    <text evidence="1">Belongs to the universal ribosomal protein uL16 family.</text>
</comment>
<proteinExistence type="inferred from homology"/>
<dbReference type="PANTHER" id="PTHR12220:SF13">
    <property type="entry name" value="LARGE RIBOSOMAL SUBUNIT PROTEIN UL16M"/>
    <property type="match status" value="1"/>
</dbReference>
<keyword evidence="3" id="KW-0687">Ribonucleoprotein</keyword>
<dbReference type="AlphaFoldDB" id="B2XX97"/>
<dbReference type="InterPro" id="IPR036920">
    <property type="entry name" value="Ribosomal_uL16_sf"/>
</dbReference>
<gene>
    <name evidence="4" type="primary">rpl16</name>
</gene>
<dbReference type="InterPro" id="IPR016180">
    <property type="entry name" value="Ribosomal_uL16_dom"/>
</dbReference>
<dbReference type="PANTHER" id="PTHR12220">
    <property type="entry name" value="50S/60S RIBOSOMAL PROTEIN L16"/>
    <property type="match status" value="1"/>
</dbReference>
<evidence type="ECO:0000313" key="4">
    <source>
        <dbReference type="EMBL" id="ABX45219.1"/>
    </source>
</evidence>
<name>B2XX97_CACFS</name>
<organism evidence="4">
    <name type="scientific">Cavenderia fasciculata</name>
    <name type="common">Slime mold</name>
    <name type="synonym">Dictyostelium fasciculatum</name>
    <dbReference type="NCBI Taxonomy" id="261658"/>
    <lineage>
        <taxon>Eukaryota</taxon>
        <taxon>Amoebozoa</taxon>
        <taxon>Evosea</taxon>
        <taxon>Eumycetozoa</taxon>
        <taxon>Dictyostelia</taxon>
        <taxon>Acytosteliales</taxon>
        <taxon>Cavenderiaceae</taxon>
        <taxon>Cavenderia</taxon>
    </lineage>
</organism>
<dbReference type="InterPro" id="IPR047873">
    <property type="entry name" value="Ribosomal_uL16"/>
</dbReference>
<dbReference type="CDD" id="cd01433">
    <property type="entry name" value="Ribosomal_L16_L10e"/>
    <property type="match status" value="1"/>
</dbReference>
<sequence>MKIPKKTKFRKYHKINVKNKIEVKKTKLSYGVYGVKALENGYLRMAQMKRIKEDIVKKLKGKTNIYFNFYPIFGLTNKGTARMGSGKGDIDDWYVPVKRGKILIEFVNCLIPKGEIQKMLKTNSLKWPIEVILTTVKKNLDENIKK</sequence>
<dbReference type="PROSITE" id="PS00701">
    <property type="entry name" value="RIBOSOMAL_L16_2"/>
    <property type="match status" value="1"/>
</dbReference>
<reference evidence="4" key="1">
    <citation type="journal article" date="2008" name="Mol. Biol. Evol.">
        <title>Mitochondrial genome evolution in the social amoebae.</title>
        <authorList>
            <person name="Heidel A.J."/>
            <person name="Gloeckner G."/>
        </authorList>
    </citation>
    <scope>NUCLEOTIDE SEQUENCE</scope>
    <source>
        <strain evidence="4">SH3</strain>
    </source>
</reference>
<dbReference type="GO" id="GO:0019843">
    <property type="term" value="F:rRNA binding"/>
    <property type="evidence" value="ECO:0007669"/>
    <property type="project" value="InterPro"/>
</dbReference>
<dbReference type="Gene3D" id="3.90.1170.10">
    <property type="entry name" value="Ribosomal protein L10e/L16"/>
    <property type="match status" value="1"/>
</dbReference>
<keyword evidence="2 4" id="KW-0689">Ribosomal protein</keyword>
<dbReference type="GO" id="GO:0003735">
    <property type="term" value="F:structural constituent of ribosome"/>
    <property type="evidence" value="ECO:0007669"/>
    <property type="project" value="InterPro"/>
</dbReference>
<geneLocation type="mitochondrion" evidence="4"/>
<dbReference type="SUPFAM" id="SSF54686">
    <property type="entry name" value="Ribosomal protein L16p/L10e"/>
    <property type="match status" value="1"/>
</dbReference>
<dbReference type="RefSeq" id="YP_001876545.1">
    <property type="nucleotide sequence ID" value="NC_010653.1"/>
</dbReference>
<dbReference type="KEGG" id="dfa:Difao_mp35"/>
<dbReference type="GO" id="GO:0005762">
    <property type="term" value="C:mitochondrial large ribosomal subunit"/>
    <property type="evidence" value="ECO:0007669"/>
    <property type="project" value="TreeGrafter"/>
</dbReference>
<protein>
    <submittedName>
        <fullName evidence="4">Ribosomal protein L16</fullName>
    </submittedName>
</protein>
<evidence type="ECO:0000256" key="2">
    <source>
        <dbReference type="ARBA" id="ARBA00022980"/>
    </source>
</evidence>